<dbReference type="InterPro" id="IPR015854">
    <property type="entry name" value="ABC_transpr_LolD-like"/>
</dbReference>
<dbReference type="SUPFAM" id="SSF52540">
    <property type="entry name" value="P-loop containing nucleoside triphosphate hydrolases"/>
    <property type="match status" value="1"/>
</dbReference>
<sequence length="238" mass="26232">MIECHDIYSNYNTSLSRPILNGITLKINQGECVALLGLNGAGKSSLLKAMVGLLPLQKGEIYINNLVMTQKTLNRVRRQIGMIWQGGGLIPQLSALDNVLCGKLGTVSSWSSLWGFSANDRITAQSLLRQLGLEQHEKQKVSKLSGGQQQRVAIARALMESPKILFADEPTSGLDLVATQQMMNIITDLRKQGMTIVLVLHDLAMASEYTDRSIILDKGRVIYDGKSENIQHQFAHLC</sequence>
<evidence type="ECO:0000259" key="3">
    <source>
        <dbReference type="PROSITE" id="PS50893"/>
    </source>
</evidence>
<dbReference type="Gene3D" id="3.40.50.300">
    <property type="entry name" value="P-loop containing nucleotide triphosphate hydrolases"/>
    <property type="match status" value="1"/>
</dbReference>
<reference evidence="4 5" key="2">
    <citation type="submission" date="2018-03" db="EMBL/GenBank/DDBJ databases">
        <authorList>
            <person name="Keele B.F."/>
        </authorList>
    </citation>
    <scope>NUCLEOTIDE SEQUENCE [LARGE SCALE GENOMIC DNA]</scope>
    <source>
        <strain evidence="4 5">CCALA 016</strain>
    </source>
</reference>
<dbReference type="InterPro" id="IPR003593">
    <property type="entry name" value="AAA+_ATPase"/>
</dbReference>
<protein>
    <submittedName>
        <fullName evidence="4">Phosphonate ABC transporter ATP-binding protein</fullName>
    </submittedName>
</protein>
<dbReference type="GO" id="GO:0005886">
    <property type="term" value="C:plasma membrane"/>
    <property type="evidence" value="ECO:0007669"/>
    <property type="project" value="TreeGrafter"/>
</dbReference>
<dbReference type="SMART" id="SM00382">
    <property type="entry name" value="AAA"/>
    <property type="match status" value="1"/>
</dbReference>
<dbReference type="GO" id="GO:0022857">
    <property type="term" value="F:transmembrane transporter activity"/>
    <property type="evidence" value="ECO:0007669"/>
    <property type="project" value="TreeGrafter"/>
</dbReference>
<evidence type="ECO:0000313" key="5">
    <source>
        <dbReference type="Proteomes" id="UP000239001"/>
    </source>
</evidence>
<dbReference type="InterPro" id="IPR017871">
    <property type="entry name" value="ABC_transporter-like_CS"/>
</dbReference>
<dbReference type="InterPro" id="IPR027417">
    <property type="entry name" value="P-loop_NTPase"/>
</dbReference>
<dbReference type="GO" id="GO:0016887">
    <property type="term" value="F:ATP hydrolysis activity"/>
    <property type="evidence" value="ECO:0007669"/>
    <property type="project" value="InterPro"/>
</dbReference>
<evidence type="ECO:0000256" key="2">
    <source>
        <dbReference type="ARBA" id="ARBA00022840"/>
    </source>
</evidence>
<dbReference type="Pfam" id="PF00005">
    <property type="entry name" value="ABC_tran"/>
    <property type="match status" value="1"/>
</dbReference>
<comment type="caution">
    <text evidence="4">The sequence shown here is derived from an EMBL/GenBank/DDBJ whole genome shotgun (WGS) entry which is preliminary data.</text>
</comment>
<evidence type="ECO:0000256" key="1">
    <source>
        <dbReference type="ARBA" id="ARBA00022741"/>
    </source>
</evidence>
<dbReference type="EMBL" id="PXOH01000034">
    <property type="protein sequence ID" value="PSF33065.1"/>
    <property type="molecule type" value="Genomic_DNA"/>
</dbReference>
<accession>A0A2T1LSU9</accession>
<keyword evidence="2 4" id="KW-0067">ATP-binding</keyword>
<dbReference type="RefSeq" id="WP_106458863.1">
    <property type="nucleotide sequence ID" value="NZ_PXOH01000034.1"/>
</dbReference>
<reference evidence="4 5" key="1">
    <citation type="submission" date="2018-03" db="EMBL/GenBank/DDBJ databases">
        <title>The ancient ancestry and fast evolution of plastids.</title>
        <authorList>
            <person name="Moore K.R."/>
            <person name="Magnabosco C."/>
            <person name="Momper L."/>
            <person name="Gold D.A."/>
            <person name="Bosak T."/>
            <person name="Fournier G.P."/>
        </authorList>
    </citation>
    <scope>NUCLEOTIDE SEQUENCE [LARGE SCALE GENOMIC DNA]</scope>
    <source>
        <strain evidence="4 5">CCALA 016</strain>
    </source>
</reference>
<name>A0A2T1LSU9_9CHRO</name>
<dbReference type="PANTHER" id="PTHR24220:SF659">
    <property type="entry name" value="TRANSPORTER, PUTATIVE-RELATED"/>
    <property type="match status" value="1"/>
</dbReference>
<proteinExistence type="predicted"/>
<feature type="domain" description="ABC transporter" evidence="3">
    <location>
        <begin position="2"/>
        <end position="237"/>
    </location>
</feature>
<dbReference type="PROSITE" id="PS50893">
    <property type="entry name" value="ABC_TRANSPORTER_2"/>
    <property type="match status" value="1"/>
</dbReference>
<organism evidence="4 5">
    <name type="scientific">Aphanothece hegewaldii CCALA 016</name>
    <dbReference type="NCBI Taxonomy" id="2107694"/>
    <lineage>
        <taxon>Bacteria</taxon>
        <taxon>Bacillati</taxon>
        <taxon>Cyanobacteriota</taxon>
        <taxon>Cyanophyceae</taxon>
        <taxon>Oscillatoriophycideae</taxon>
        <taxon>Chroococcales</taxon>
        <taxon>Aphanothecaceae</taxon>
        <taxon>Aphanothece</taxon>
    </lineage>
</organism>
<dbReference type="OrthoDB" id="9802264at2"/>
<dbReference type="PROSITE" id="PS00211">
    <property type="entry name" value="ABC_TRANSPORTER_1"/>
    <property type="match status" value="1"/>
</dbReference>
<gene>
    <name evidence="4" type="ORF">C7H19_20925</name>
</gene>
<dbReference type="AlphaFoldDB" id="A0A2T1LSU9"/>
<dbReference type="PANTHER" id="PTHR24220">
    <property type="entry name" value="IMPORT ATP-BINDING PROTEIN"/>
    <property type="match status" value="1"/>
</dbReference>
<keyword evidence="5" id="KW-1185">Reference proteome</keyword>
<keyword evidence="1" id="KW-0547">Nucleotide-binding</keyword>
<dbReference type="InterPro" id="IPR003439">
    <property type="entry name" value="ABC_transporter-like_ATP-bd"/>
</dbReference>
<dbReference type="GO" id="GO:0005524">
    <property type="term" value="F:ATP binding"/>
    <property type="evidence" value="ECO:0007669"/>
    <property type="project" value="UniProtKB-KW"/>
</dbReference>
<dbReference type="Proteomes" id="UP000239001">
    <property type="component" value="Unassembled WGS sequence"/>
</dbReference>
<evidence type="ECO:0000313" key="4">
    <source>
        <dbReference type="EMBL" id="PSF33065.1"/>
    </source>
</evidence>